<dbReference type="InterPro" id="IPR000515">
    <property type="entry name" value="MetI-like"/>
</dbReference>
<keyword evidence="6 10" id="KW-0812">Transmembrane</keyword>
<evidence type="ECO:0000256" key="7">
    <source>
        <dbReference type="ARBA" id="ARBA00022970"/>
    </source>
</evidence>
<dbReference type="AlphaFoldDB" id="A0A520RUU4"/>
<evidence type="ECO:0000256" key="10">
    <source>
        <dbReference type="RuleBase" id="RU363032"/>
    </source>
</evidence>
<keyword evidence="8 10" id="KW-1133">Transmembrane helix</keyword>
<evidence type="ECO:0000256" key="1">
    <source>
        <dbReference type="ARBA" id="ARBA00003159"/>
    </source>
</evidence>
<organism evidence="12 13">
    <name type="scientific">OM182 bacterium</name>
    <dbReference type="NCBI Taxonomy" id="2510334"/>
    <lineage>
        <taxon>Bacteria</taxon>
        <taxon>Pseudomonadati</taxon>
        <taxon>Pseudomonadota</taxon>
        <taxon>Gammaproteobacteria</taxon>
        <taxon>OMG group</taxon>
        <taxon>OM182 clade</taxon>
    </lineage>
</organism>
<dbReference type="PANTHER" id="PTHR30614">
    <property type="entry name" value="MEMBRANE COMPONENT OF AMINO ACID ABC TRANSPORTER"/>
    <property type="match status" value="1"/>
</dbReference>
<keyword evidence="9 10" id="KW-0472">Membrane</keyword>
<dbReference type="PANTHER" id="PTHR30614:SF20">
    <property type="entry name" value="GLUTAMINE TRANSPORT SYSTEM PERMEASE PROTEIN GLNP"/>
    <property type="match status" value="1"/>
</dbReference>
<feature type="transmembrane region" description="Helical" evidence="10">
    <location>
        <begin position="35"/>
        <end position="54"/>
    </location>
</feature>
<evidence type="ECO:0000256" key="3">
    <source>
        <dbReference type="ARBA" id="ARBA00010072"/>
    </source>
</evidence>
<feature type="domain" description="ABC transmembrane type-1" evidence="11">
    <location>
        <begin position="1"/>
        <end position="184"/>
    </location>
</feature>
<evidence type="ECO:0000256" key="8">
    <source>
        <dbReference type="ARBA" id="ARBA00022989"/>
    </source>
</evidence>
<comment type="subcellular location">
    <subcellularLocation>
        <location evidence="2">Cell inner membrane</location>
        <topology evidence="2">Multi-pass membrane protein</topology>
    </subcellularLocation>
    <subcellularLocation>
        <location evidence="10">Cell membrane</location>
        <topology evidence="10">Multi-pass membrane protein</topology>
    </subcellularLocation>
</comment>
<dbReference type="InterPro" id="IPR010065">
    <property type="entry name" value="AA_ABC_transptr_permease_3TM"/>
</dbReference>
<reference evidence="12 13" key="1">
    <citation type="submission" date="2019-02" db="EMBL/GenBank/DDBJ databases">
        <title>Prokaryotic population dynamics and viral predation in marine succession experiment using metagenomics: the confinement effect.</title>
        <authorList>
            <person name="Haro-Moreno J.M."/>
            <person name="Rodriguez-Valera F."/>
            <person name="Lopez-Perez M."/>
        </authorList>
    </citation>
    <scope>NUCLEOTIDE SEQUENCE [LARGE SCALE GENOMIC DNA]</scope>
    <source>
        <strain evidence="12">MED-G158</strain>
    </source>
</reference>
<keyword evidence="7" id="KW-0029">Amino-acid transport</keyword>
<dbReference type="NCBIfam" id="TIGR01726">
    <property type="entry name" value="HEQRo_perm_3TM"/>
    <property type="match status" value="1"/>
</dbReference>
<dbReference type="GO" id="GO:0006865">
    <property type="term" value="P:amino acid transport"/>
    <property type="evidence" value="ECO:0007669"/>
    <property type="project" value="UniProtKB-KW"/>
</dbReference>
<dbReference type="InterPro" id="IPR043429">
    <property type="entry name" value="ArtM/GltK/GlnP/TcyL/YhdX-like"/>
</dbReference>
<protein>
    <submittedName>
        <fullName evidence="12">Amino acid ABC transporter permease</fullName>
    </submittedName>
</protein>
<dbReference type="PROSITE" id="PS50928">
    <property type="entry name" value="ABC_TM1"/>
    <property type="match status" value="1"/>
</dbReference>
<evidence type="ECO:0000256" key="4">
    <source>
        <dbReference type="ARBA" id="ARBA00022448"/>
    </source>
</evidence>
<dbReference type="InterPro" id="IPR035906">
    <property type="entry name" value="MetI-like_sf"/>
</dbReference>
<evidence type="ECO:0000256" key="5">
    <source>
        <dbReference type="ARBA" id="ARBA00022475"/>
    </source>
</evidence>
<dbReference type="EMBL" id="SHAH01000114">
    <property type="protein sequence ID" value="RZO73938.1"/>
    <property type="molecule type" value="Genomic_DNA"/>
</dbReference>
<dbReference type="CDD" id="cd06261">
    <property type="entry name" value="TM_PBP2"/>
    <property type="match status" value="1"/>
</dbReference>
<dbReference type="Proteomes" id="UP000320404">
    <property type="component" value="Unassembled WGS sequence"/>
</dbReference>
<name>A0A520RUU4_9GAMM</name>
<evidence type="ECO:0000256" key="6">
    <source>
        <dbReference type="ARBA" id="ARBA00022692"/>
    </source>
</evidence>
<comment type="function">
    <text evidence="1">Part of the binding-protein-dependent transport system for glutamine; probably responsible for the translocation of the substrate across the membrane.</text>
</comment>
<evidence type="ECO:0000256" key="9">
    <source>
        <dbReference type="ARBA" id="ARBA00023136"/>
    </source>
</evidence>
<gene>
    <name evidence="12" type="ORF">EVA69_06375</name>
</gene>
<comment type="caution">
    <text evidence="12">The sequence shown here is derived from an EMBL/GenBank/DDBJ whole genome shotgun (WGS) entry which is preliminary data.</text>
</comment>
<accession>A0A520RUU4</accession>
<keyword evidence="4 10" id="KW-0813">Transport</keyword>
<dbReference type="SUPFAM" id="SSF161098">
    <property type="entry name" value="MetI-like"/>
    <property type="match status" value="1"/>
</dbReference>
<feature type="transmembrane region" description="Helical" evidence="10">
    <location>
        <begin position="165"/>
        <end position="186"/>
    </location>
</feature>
<evidence type="ECO:0000259" key="11">
    <source>
        <dbReference type="PROSITE" id="PS50928"/>
    </source>
</evidence>
<dbReference type="GO" id="GO:0043190">
    <property type="term" value="C:ATP-binding cassette (ABC) transporter complex"/>
    <property type="evidence" value="ECO:0007669"/>
    <property type="project" value="InterPro"/>
</dbReference>
<evidence type="ECO:0000313" key="13">
    <source>
        <dbReference type="Proteomes" id="UP000320404"/>
    </source>
</evidence>
<dbReference type="GO" id="GO:0022857">
    <property type="term" value="F:transmembrane transporter activity"/>
    <property type="evidence" value="ECO:0007669"/>
    <property type="project" value="InterPro"/>
</dbReference>
<dbReference type="Pfam" id="PF00528">
    <property type="entry name" value="BPD_transp_1"/>
    <property type="match status" value="1"/>
</dbReference>
<dbReference type="Gene3D" id="1.10.3720.10">
    <property type="entry name" value="MetI-like"/>
    <property type="match status" value="1"/>
</dbReference>
<evidence type="ECO:0000313" key="12">
    <source>
        <dbReference type="EMBL" id="RZO73938.1"/>
    </source>
</evidence>
<comment type="similarity">
    <text evidence="3">Belongs to the binding-protein-dependent transport system permease family. HisMQ subfamily.</text>
</comment>
<feature type="transmembrane region" description="Helical" evidence="10">
    <location>
        <begin position="6"/>
        <end position="23"/>
    </location>
</feature>
<keyword evidence="5" id="KW-1003">Cell membrane</keyword>
<sequence>MLGGISIAFGLVLGLFVALVRMYGVRPASIAAKIYIDIFRSIPILVLLIVVYYAPPFAGIQLSPFMSAAFALTLVSGAYTSEIFRAGIEAIPRGQFEASHALGLNYRHTMTDVILPQAIRVVIPPLTNNCINVIKDTALASVVAMPDLLKQANQAQALEANPTPLIVAAVIYIALLWPLVILVGRLEKRFRQEYSQ</sequence>
<evidence type="ECO:0000256" key="2">
    <source>
        <dbReference type="ARBA" id="ARBA00004429"/>
    </source>
</evidence>
<proteinExistence type="inferred from homology"/>